<organism evidence="1">
    <name type="scientific">Anopheles darlingi</name>
    <name type="common">Mosquito</name>
    <dbReference type="NCBI Taxonomy" id="43151"/>
    <lineage>
        <taxon>Eukaryota</taxon>
        <taxon>Metazoa</taxon>
        <taxon>Ecdysozoa</taxon>
        <taxon>Arthropoda</taxon>
        <taxon>Hexapoda</taxon>
        <taxon>Insecta</taxon>
        <taxon>Pterygota</taxon>
        <taxon>Neoptera</taxon>
        <taxon>Endopterygota</taxon>
        <taxon>Diptera</taxon>
        <taxon>Nematocera</taxon>
        <taxon>Culicoidea</taxon>
        <taxon>Culicidae</taxon>
        <taxon>Anophelinae</taxon>
        <taxon>Anopheles</taxon>
    </lineage>
</organism>
<protein>
    <submittedName>
        <fullName evidence="1">Putative secreted protein</fullName>
    </submittedName>
</protein>
<sequence length="97" mass="11199">MVRARMAPDLSFFSISFFALSFRTWLLDCVRLFRTFVDPSLSTGGGHGSGVYFRLKHRREHCTRRKNRRHVVPPFVGRRSGSPLFALAIPNVPGRWH</sequence>
<dbReference type="AlphaFoldDB" id="A0A2M4DII1"/>
<accession>A0A2M4DII1</accession>
<dbReference type="EMBL" id="GGFL01013196">
    <property type="protein sequence ID" value="MBW77374.1"/>
    <property type="molecule type" value="Transcribed_RNA"/>
</dbReference>
<name>A0A2M4DII1_ANODA</name>
<reference evidence="1" key="1">
    <citation type="submission" date="2018-01" db="EMBL/GenBank/DDBJ databases">
        <title>An insight into the sialome of Amazonian anophelines.</title>
        <authorList>
            <person name="Ribeiro J.M."/>
            <person name="Scarpassa V."/>
            <person name="Calvo E."/>
        </authorList>
    </citation>
    <scope>NUCLEOTIDE SEQUENCE</scope>
</reference>
<proteinExistence type="predicted"/>
<evidence type="ECO:0000313" key="1">
    <source>
        <dbReference type="EMBL" id="MBW77374.1"/>
    </source>
</evidence>